<evidence type="ECO:0000256" key="4">
    <source>
        <dbReference type="ARBA" id="ARBA00022741"/>
    </source>
</evidence>
<dbReference type="PROSITE" id="PS00178">
    <property type="entry name" value="AA_TRNA_LIGASE_I"/>
    <property type="match status" value="1"/>
</dbReference>
<dbReference type="Pfam" id="PF20974">
    <property type="entry name" value="tRNA-synt_1c_C2"/>
    <property type="match status" value="1"/>
</dbReference>
<organism evidence="14 15">
    <name type="scientific">Blastomyces silverae</name>
    <dbReference type="NCBI Taxonomy" id="2060906"/>
    <lineage>
        <taxon>Eukaryota</taxon>
        <taxon>Fungi</taxon>
        <taxon>Dikarya</taxon>
        <taxon>Ascomycota</taxon>
        <taxon>Pezizomycotina</taxon>
        <taxon>Eurotiomycetes</taxon>
        <taxon>Eurotiomycetidae</taxon>
        <taxon>Onygenales</taxon>
        <taxon>Ajellomycetaceae</taxon>
        <taxon>Blastomyces</taxon>
    </lineage>
</organism>
<evidence type="ECO:0000256" key="6">
    <source>
        <dbReference type="ARBA" id="ARBA00022917"/>
    </source>
</evidence>
<evidence type="ECO:0000259" key="13">
    <source>
        <dbReference type="Pfam" id="PF20974"/>
    </source>
</evidence>
<dbReference type="FunFam" id="2.40.240.10:FF:000007">
    <property type="entry name" value="Glutamine--tRNA ligase"/>
    <property type="match status" value="1"/>
</dbReference>
<evidence type="ECO:0000313" key="14">
    <source>
        <dbReference type="EMBL" id="KLJ05353.1"/>
    </source>
</evidence>
<evidence type="ECO:0000256" key="10">
    <source>
        <dbReference type="SAM" id="MobiDB-lite"/>
    </source>
</evidence>
<dbReference type="Proteomes" id="UP000053573">
    <property type="component" value="Unassembled WGS sequence"/>
</dbReference>
<dbReference type="FunFam" id="3.40.50.620:FF:000183">
    <property type="entry name" value="Glutaminyl-tRNA synthetase"/>
    <property type="match status" value="1"/>
</dbReference>
<feature type="domain" description="tRNA synthetases class I (E and Q) anti-codon binding" evidence="13">
    <location>
        <begin position="518"/>
        <end position="576"/>
    </location>
</feature>
<dbReference type="OrthoDB" id="10250478at2759"/>
<dbReference type="Pfam" id="PF03950">
    <property type="entry name" value="tRNA-synt_1c_C"/>
    <property type="match status" value="1"/>
</dbReference>
<keyword evidence="5 9" id="KW-0067">ATP-binding</keyword>
<dbReference type="GO" id="GO:0006425">
    <property type="term" value="P:glutaminyl-tRNA aminoacylation"/>
    <property type="evidence" value="ECO:0007669"/>
    <property type="project" value="InterPro"/>
</dbReference>
<dbReference type="InterPro" id="IPR011035">
    <property type="entry name" value="Ribosomal_bL25/Gln-tRNA_synth"/>
</dbReference>
<dbReference type="InterPro" id="IPR014729">
    <property type="entry name" value="Rossmann-like_a/b/a_fold"/>
</dbReference>
<keyword evidence="6 9" id="KW-0648">Protein biosynthesis</keyword>
<dbReference type="InterPro" id="IPR000924">
    <property type="entry name" value="Glu/Gln-tRNA-synth"/>
</dbReference>
<dbReference type="InterPro" id="IPR020056">
    <property type="entry name" value="Rbsml_bL25/Gln-tRNA_synth_N"/>
</dbReference>
<evidence type="ECO:0000256" key="5">
    <source>
        <dbReference type="ARBA" id="ARBA00022840"/>
    </source>
</evidence>
<comment type="caution">
    <text evidence="14">The sequence shown here is derived from an EMBL/GenBank/DDBJ whole genome shotgun (WGS) entry which is preliminary data.</text>
</comment>
<dbReference type="InterPro" id="IPR049437">
    <property type="entry name" value="tRNA-synt_1c_C2"/>
</dbReference>
<dbReference type="PANTHER" id="PTHR43097:SF4">
    <property type="entry name" value="GLUTAMINE--TRNA LIGASE"/>
    <property type="match status" value="1"/>
</dbReference>
<dbReference type="InterPro" id="IPR001412">
    <property type="entry name" value="aa-tRNA-synth_I_CS"/>
</dbReference>
<dbReference type="SUPFAM" id="SSF50715">
    <property type="entry name" value="Ribosomal protein L25-like"/>
    <property type="match status" value="1"/>
</dbReference>
<feature type="compositionally biased region" description="Pro residues" evidence="10">
    <location>
        <begin position="37"/>
        <end position="47"/>
    </location>
</feature>
<dbReference type="Gene3D" id="2.40.240.10">
    <property type="entry name" value="Ribosomal Protein L25, Chain P"/>
    <property type="match status" value="2"/>
</dbReference>
<accession>A0A0H1B2S5</accession>
<dbReference type="InterPro" id="IPR020059">
    <property type="entry name" value="Glu/Gln-tRNA-synth_Ib_codon-bd"/>
</dbReference>
<dbReference type="NCBIfam" id="TIGR00440">
    <property type="entry name" value="glnS"/>
    <property type="match status" value="1"/>
</dbReference>
<dbReference type="GO" id="GO:0004819">
    <property type="term" value="F:glutamine-tRNA ligase activity"/>
    <property type="evidence" value="ECO:0007669"/>
    <property type="project" value="UniProtKB-EC"/>
</dbReference>
<dbReference type="FunFam" id="2.40.240.10:FF:000015">
    <property type="entry name" value="Glutaminyl-tRNA synthetase"/>
    <property type="match status" value="1"/>
</dbReference>
<comment type="catalytic activity">
    <reaction evidence="8">
        <text>tRNA(Gln) + L-glutamine + ATP = L-glutaminyl-tRNA(Gln) + AMP + diphosphate</text>
        <dbReference type="Rhea" id="RHEA:20121"/>
        <dbReference type="Rhea" id="RHEA-COMP:9662"/>
        <dbReference type="Rhea" id="RHEA-COMP:9681"/>
        <dbReference type="ChEBI" id="CHEBI:30616"/>
        <dbReference type="ChEBI" id="CHEBI:33019"/>
        <dbReference type="ChEBI" id="CHEBI:58359"/>
        <dbReference type="ChEBI" id="CHEBI:78442"/>
        <dbReference type="ChEBI" id="CHEBI:78521"/>
        <dbReference type="ChEBI" id="CHEBI:456215"/>
        <dbReference type="EC" id="6.1.1.18"/>
    </reaction>
</comment>
<keyword evidence="15" id="KW-1185">Reference proteome</keyword>
<dbReference type="STRING" id="2060906.A0A0H1B2S5"/>
<name>A0A0H1B2S5_9EURO</name>
<feature type="region of interest" description="Disordered" evidence="10">
    <location>
        <begin position="586"/>
        <end position="609"/>
    </location>
</feature>
<reference evidence="15" key="1">
    <citation type="journal article" date="2015" name="PLoS Genet.">
        <title>The dynamic genome and transcriptome of the human fungal pathogen Blastomyces and close relative Emmonsia.</title>
        <authorList>
            <person name="Munoz J.F."/>
            <person name="Gauthier G.M."/>
            <person name="Desjardins C.A."/>
            <person name="Gallo J.E."/>
            <person name="Holder J."/>
            <person name="Sullivan T.D."/>
            <person name="Marty A.J."/>
            <person name="Carmen J.C."/>
            <person name="Chen Z."/>
            <person name="Ding L."/>
            <person name="Gujja S."/>
            <person name="Magrini V."/>
            <person name="Misas E."/>
            <person name="Mitreva M."/>
            <person name="Priest M."/>
            <person name="Saif S."/>
            <person name="Whiston E.A."/>
            <person name="Young S."/>
            <person name="Zeng Q."/>
            <person name="Goldman W.E."/>
            <person name="Mardis E.R."/>
            <person name="Taylor J.W."/>
            <person name="McEwen J.G."/>
            <person name="Clay O.K."/>
            <person name="Klein B.S."/>
            <person name="Cuomo C.A."/>
        </authorList>
    </citation>
    <scope>NUCLEOTIDE SEQUENCE [LARGE SCALE GENOMIC DNA]</scope>
    <source>
        <strain evidence="15">UAMH 139</strain>
    </source>
</reference>
<feature type="compositionally biased region" description="Basic and acidic residues" evidence="10">
    <location>
        <begin position="588"/>
        <end position="601"/>
    </location>
</feature>
<dbReference type="EMBL" id="LDEV01003693">
    <property type="protein sequence ID" value="KLJ05353.1"/>
    <property type="molecule type" value="Genomic_DNA"/>
</dbReference>
<evidence type="ECO:0000256" key="2">
    <source>
        <dbReference type="ARBA" id="ARBA00012836"/>
    </source>
</evidence>
<dbReference type="GO" id="GO:0005524">
    <property type="term" value="F:ATP binding"/>
    <property type="evidence" value="ECO:0007669"/>
    <property type="project" value="UniProtKB-KW"/>
</dbReference>
<gene>
    <name evidence="14" type="ORF">EMPG_11166</name>
</gene>
<dbReference type="Pfam" id="PF00749">
    <property type="entry name" value="tRNA-synt_1c"/>
    <property type="match status" value="1"/>
</dbReference>
<dbReference type="EC" id="6.1.1.18" evidence="2"/>
<evidence type="ECO:0000256" key="7">
    <source>
        <dbReference type="ARBA" id="ARBA00023146"/>
    </source>
</evidence>
<sequence>MTDKQKLESMDTPVDLPDRTKAPANAQKPRKEKAPKAPKPPKGPTPPKAKKPAAIAFNEDPDSMFKTGFLADVYNERPIGSEYVKKVVTRFPPEPNGYLHIGHSKAIAINFGFARFYGGDCYLRFDDTNPKSEEEKYFIAIEDIVRWLGFSPVKVTYSSDNFDRLYELAEDLIRRDGAYVCHCNKAEIQAQRGGGEGEGKPRFACAHRTRPTEESLTEFRAMRDGKYAAGEAALRMKQDLEDGNPQMWDLFAYRVIDEKERHHFRTGDKWRIYPTYDFTHCLCDSFEGVTHSLCTTEFEQSRVSYEWLCDKLEVYRPMQREYGRLNVTGTILSKRDIAKLIDGGHVGGYDDPRLYTLVGLRRRGVPPGAILSFVNELGVTKAKTNIQEHRFEQSVRRYLEKTVPRLMVVMEPLKVIIDDLPEDHLEMVELPYSKDPAFGVHKVPFTRTVYIERTDFREVDSADYFRLAPGKTVGLMKVPYPITATSFEKDPETGLVTCVHAKYEKPEEGSAPKKPKTFIHWVAVSPEHSSPIKAEVRVINRLFNSEDPKSHPDGFLADINPNSMEIYRDAMIDIGFPEIKSRAPWPAKEGEKLSNPEKPETEGYDISGAGRVGADGSIVHPETVRFQGMRVAYFALDSDSTGDKVILNRIVALKDDAGK</sequence>
<dbReference type="InterPro" id="IPR004514">
    <property type="entry name" value="Gln-tRNA-synth"/>
</dbReference>
<feature type="domain" description="Glutamyl/glutaminyl-tRNA synthetase class Ib anti-codon binding" evidence="12">
    <location>
        <begin position="404"/>
        <end position="504"/>
    </location>
</feature>
<dbReference type="PRINTS" id="PR00987">
    <property type="entry name" value="TRNASYNTHGLU"/>
</dbReference>
<keyword evidence="4 9" id="KW-0547">Nucleotide-binding</keyword>
<dbReference type="InterPro" id="IPR020058">
    <property type="entry name" value="Glu/Gln-tRNA-synth_Ib_cat-dom"/>
</dbReference>
<dbReference type="Gene3D" id="3.40.50.620">
    <property type="entry name" value="HUPs"/>
    <property type="match status" value="1"/>
</dbReference>
<evidence type="ECO:0000313" key="15">
    <source>
        <dbReference type="Proteomes" id="UP000053573"/>
    </source>
</evidence>
<dbReference type="GO" id="GO:0005829">
    <property type="term" value="C:cytosol"/>
    <property type="evidence" value="ECO:0007669"/>
    <property type="project" value="TreeGrafter"/>
</dbReference>
<evidence type="ECO:0000256" key="1">
    <source>
        <dbReference type="ARBA" id="ARBA00005594"/>
    </source>
</evidence>
<evidence type="ECO:0000259" key="12">
    <source>
        <dbReference type="Pfam" id="PF03950"/>
    </source>
</evidence>
<feature type="region of interest" description="Disordered" evidence="10">
    <location>
        <begin position="1"/>
        <end position="52"/>
    </location>
</feature>
<proteinExistence type="inferred from homology"/>
<dbReference type="InterPro" id="IPR050132">
    <property type="entry name" value="Gln/Glu-tRNA_Ligase"/>
</dbReference>
<dbReference type="AlphaFoldDB" id="A0A0H1B2S5"/>
<comment type="similarity">
    <text evidence="1 9">Belongs to the class-I aminoacyl-tRNA synthetase family.</text>
</comment>
<keyword evidence="3 9" id="KW-0436">Ligase</keyword>
<protein>
    <recommendedName>
        <fullName evidence="2">glutamine--tRNA ligase</fullName>
        <ecNumber evidence="2">6.1.1.18</ecNumber>
    </recommendedName>
</protein>
<dbReference type="SUPFAM" id="SSF52374">
    <property type="entry name" value="Nucleotidylyl transferase"/>
    <property type="match status" value="1"/>
</dbReference>
<evidence type="ECO:0000256" key="8">
    <source>
        <dbReference type="ARBA" id="ARBA00048270"/>
    </source>
</evidence>
<evidence type="ECO:0000259" key="11">
    <source>
        <dbReference type="Pfam" id="PF00749"/>
    </source>
</evidence>
<keyword evidence="7 9" id="KW-0030">Aminoacyl-tRNA synthetase</keyword>
<dbReference type="PANTHER" id="PTHR43097">
    <property type="entry name" value="GLUTAMINE-TRNA LIGASE"/>
    <property type="match status" value="1"/>
</dbReference>
<feature type="domain" description="Glutamyl/glutaminyl-tRNA synthetase class Ib catalytic" evidence="11">
    <location>
        <begin position="86"/>
        <end position="400"/>
    </location>
</feature>
<evidence type="ECO:0000256" key="9">
    <source>
        <dbReference type="RuleBase" id="RU363037"/>
    </source>
</evidence>
<evidence type="ECO:0000256" key="3">
    <source>
        <dbReference type="ARBA" id="ARBA00022598"/>
    </source>
</evidence>